<proteinExistence type="predicted"/>
<dbReference type="Pfam" id="PF24284">
    <property type="entry name" value="DUF7472"/>
    <property type="match status" value="1"/>
</dbReference>
<evidence type="ECO:0000256" key="2">
    <source>
        <dbReference type="SAM" id="Phobius"/>
    </source>
</evidence>
<organism evidence="3 4">
    <name type="scientific">Natrinema altunense</name>
    <dbReference type="NCBI Taxonomy" id="222984"/>
    <lineage>
        <taxon>Archaea</taxon>
        <taxon>Methanobacteriati</taxon>
        <taxon>Methanobacteriota</taxon>
        <taxon>Stenosarchaea group</taxon>
        <taxon>Halobacteria</taxon>
        <taxon>Halobacteriales</taxon>
        <taxon>Natrialbaceae</taxon>
        <taxon>Natrinema</taxon>
    </lineage>
</organism>
<evidence type="ECO:0008006" key="5">
    <source>
        <dbReference type="Google" id="ProtNLM"/>
    </source>
</evidence>
<keyword evidence="2" id="KW-1133">Transmembrane helix</keyword>
<feature type="transmembrane region" description="Helical" evidence="2">
    <location>
        <begin position="45"/>
        <end position="66"/>
    </location>
</feature>
<dbReference type="RefSeq" id="WP_007109903.1">
    <property type="nucleotide sequence ID" value="NZ_JNCS01000004.1"/>
</dbReference>
<dbReference type="EMBL" id="SHMR01000001">
    <property type="protein sequence ID" value="RZH68783.1"/>
    <property type="molecule type" value="Genomic_DNA"/>
</dbReference>
<dbReference type="Proteomes" id="UP000292704">
    <property type="component" value="Unassembled WGS sequence"/>
</dbReference>
<reference evidence="3 4" key="1">
    <citation type="submission" date="2019-02" db="EMBL/GenBank/DDBJ databases">
        <title>Genome analysis provides insights into bioremediation potentialities and Haloocin production by Natrinema altunense strain 4.1R isolated from Chott Douz in Tunisian desert.</title>
        <authorList>
            <person name="Najjari A."/>
            <person name="Youssef N."/>
            <person name="Ben Dhia O."/>
            <person name="Ferjani R."/>
            <person name="El Hidri D."/>
            <person name="Ouzari H.I."/>
            <person name="Cherif A."/>
        </authorList>
    </citation>
    <scope>NUCLEOTIDE SEQUENCE [LARGE SCALE GENOMIC DNA]</scope>
    <source>
        <strain evidence="3 4">4.1R</strain>
    </source>
</reference>
<comment type="caution">
    <text evidence="3">The sequence shown here is derived from an EMBL/GenBank/DDBJ whole genome shotgun (WGS) entry which is preliminary data.</text>
</comment>
<sequence>MVEREQVIEIGVAVAAVAVMLAAMLTIGSTYGAENSTLSPAGGQMLVGVIVGFIFLMTAVGVGLAYTLNDPEDDLDADDDENGDAQGTV</sequence>
<accession>A0A482Y314</accession>
<keyword evidence="2" id="KW-0472">Membrane</keyword>
<feature type="region of interest" description="Disordered" evidence="1">
    <location>
        <begin position="70"/>
        <end position="89"/>
    </location>
</feature>
<protein>
    <recommendedName>
        <fullName evidence="5">Cox cluster protein</fullName>
    </recommendedName>
</protein>
<dbReference type="InterPro" id="IPR055895">
    <property type="entry name" value="DUF7472"/>
</dbReference>
<dbReference type="OrthoDB" id="170376at2157"/>
<name>A0A482Y314_9EURY</name>
<dbReference type="AlphaFoldDB" id="A0A482Y314"/>
<feature type="transmembrane region" description="Helical" evidence="2">
    <location>
        <begin position="12"/>
        <end position="33"/>
    </location>
</feature>
<feature type="compositionally biased region" description="Acidic residues" evidence="1">
    <location>
        <begin position="70"/>
        <end position="83"/>
    </location>
</feature>
<evidence type="ECO:0000256" key="1">
    <source>
        <dbReference type="SAM" id="MobiDB-lite"/>
    </source>
</evidence>
<gene>
    <name evidence="3" type="ORF">ELS17_04805</name>
</gene>
<evidence type="ECO:0000313" key="4">
    <source>
        <dbReference type="Proteomes" id="UP000292704"/>
    </source>
</evidence>
<evidence type="ECO:0000313" key="3">
    <source>
        <dbReference type="EMBL" id="RZH68783.1"/>
    </source>
</evidence>
<keyword evidence="2" id="KW-0812">Transmembrane</keyword>